<dbReference type="EMBL" id="BKCJ010001220">
    <property type="protein sequence ID" value="GEU39812.1"/>
    <property type="molecule type" value="Genomic_DNA"/>
</dbReference>
<dbReference type="AlphaFoldDB" id="A0A6L2JT30"/>
<proteinExistence type="predicted"/>
<comment type="caution">
    <text evidence="2">The sequence shown here is derived from an EMBL/GenBank/DDBJ whole genome shotgun (WGS) entry which is preliminary data.</text>
</comment>
<evidence type="ECO:0000313" key="2">
    <source>
        <dbReference type="EMBL" id="GEU39812.1"/>
    </source>
</evidence>
<name>A0A6L2JT30_TANCI</name>
<gene>
    <name evidence="2" type="ORF">Tci_011790</name>
</gene>
<feature type="region of interest" description="Disordered" evidence="1">
    <location>
        <begin position="1"/>
        <end position="30"/>
    </location>
</feature>
<reference evidence="2" key="1">
    <citation type="journal article" date="2019" name="Sci. Rep.">
        <title>Draft genome of Tanacetum cinerariifolium, the natural source of mosquito coil.</title>
        <authorList>
            <person name="Yamashiro T."/>
            <person name="Shiraishi A."/>
            <person name="Satake H."/>
            <person name="Nakayama K."/>
        </authorList>
    </citation>
    <scope>NUCLEOTIDE SEQUENCE</scope>
</reference>
<evidence type="ECO:0000256" key="1">
    <source>
        <dbReference type="SAM" id="MobiDB-lite"/>
    </source>
</evidence>
<organism evidence="2">
    <name type="scientific">Tanacetum cinerariifolium</name>
    <name type="common">Dalmatian daisy</name>
    <name type="synonym">Chrysanthemum cinerariifolium</name>
    <dbReference type="NCBI Taxonomy" id="118510"/>
    <lineage>
        <taxon>Eukaryota</taxon>
        <taxon>Viridiplantae</taxon>
        <taxon>Streptophyta</taxon>
        <taxon>Embryophyta</taxon>
        <taxon>Tracheophyta</taxon>
        <taxon>Spermatophyta</taxon>
        <taxon>Magnoliopsida</taxon>
        <taxon>eudicotyledons</taxon>
        <taxon>Gunneridae</taxon>
        <taxon>Pentapetalae</taxon>
        <taxon>asterids</taxon>
        <taxon>campanulids</taxon>
        <taxon>Asterales</taxon>
        <taxon>Asteraceae</taxon>
        <taxon>Asteroideae</taxon>
        <taxon>Anthemideae</taxon>
        <taxon>Anthemidinae</taxon>
        <taxon>Tanacetum</taxon>
    </lineage>
</organism>
<feature type="compositionally biased region" description="Polar residues" evidence="1">
    <location>
        <begin position="1"/>
        <end position="17"/>
    </location>
</feature>
<sequence length="400" mass="45547">MDQNINFFGSNQIQTPQYPEIHPPSQEKSDEVFQANHSVQYKENLENSSDSDQVKEEPPQDSDIHQLIEECSTEISEEQKQSMEDTMLELVKICQEKEFLCIHDNVDDLIESALNSKLLLINSNSQRLEKEQHEVKNVVKQAAECGNRSIQSLQNFRVVHKNSISFRDTSQISLIHAVTPILSTKEPEHLLSMGYEHVSITPETESNEVTESNAENLLPIPSEWEVTLEDKRKCDVPISKNSLVCDDHSDIFSDSKIDDDISVYDDDFEDIEYVEASLSDLEIVSVEEENVVHQAANDVYQEEEDSDNSLSDNFSSEFENFCDHLEETRSGNTTHADNSLPEYDSFCFEIEPDQERLIYLVKNDILDDSTNVPLLEEADLFRASDNSIPSGIENSANDLE</sequence>
<protein>
    <submittedName>
        <fullName evidence="2">Uncharacterized protein</fullName>
    </submittedName>
</protein>
<accession>A0A6L2JT30</accession>